<feature type="domain" description="SusD-like N-terminal" evidence="8">
    <location>
        <begin position="84"/>
        <end position="225"/>
    </location>
</feature>
<evidence type="ECO:0000256" key="2">
    <source>
        <dbReference type="ARBA" id="ARBA00006275"/>
    </source>
</evidence>
<keyword evidence="3 6" id="KW-0732">Signal</keyword>
<dbReference type="Pfam" id="PF07980">
    <property type="entry name" value="SusD_RagB"/>
    <property type="match status" value="1"/>
</dbReference>
<sequence>MQKIIYTILSCSLLIGTMLTSSCSDALNENPKGKLNAESFFSTPDELNMAVYALYEKVMLLQAATNGQLPMWMGDDLTTNPTSNKQAAVEFDSFEPSDNNKGLVSAWNSNYVIIKAANYIINNAGRTPVTESEKNIALGQAKYWRAYSYFTLVRLFGKVPINLTNEIDYTIAPSSIEDVYKQIITDLKDAEATLPTNYTKAPAKFSGTNTYITQQAVKSTQAAVYMAMAGWPLQKKEYYKLAAEKAKDVIDGVKAKKYEYTLEPEYKYVYAPSHNYSLETVVGINYNAAFRWVQDSQLTSACLFASIGGWGDAWGEILFWKNMPEGPRKDAIYAPKIRLKNGTLVDWWQKDEKGNNIVPENHPMFTVFSVGDGDTDFDYRQKPSVTRTNSHRHRCIRYAEVLLWYAEAQARAEGTPNTLAYECVNQIRKRAGLSDLPAGMSGQQFADAVAREHGWEVAGYWCALVTRRDDLMRLNRLKEVFEQRKKNTPVEVAPGVFVSEPISMPDKAWNDNMVYAPYPGTDASMNDNLKK</sequence>
<dbReference type="AlphaFoldDB" id="A0AB33JUE5"/>
<evidence type="ECO:0000259" key="8">
    <source>
        <dbReference type="Pfam" id="PF14322"/>
    </source>
</evidence>
<dbReference type="PROSITE" id="PS51257">
    <property type="entry name" value="PROKAR_LIPOPROTEIN"/>
    <property type="match status" value="1"/>
</dbReference>
<dbReference type="Pfam" id="PF14322">
    <property type="entry name" value="SusD-like_3"/>
    <property type="match status" value="1"/>
</dbReference>
<proteinExistence type="inferred from homology"/>
<evidence type="ECO:0000256" key="6">
    <source>
        <dbReference type="SAM" id="SignalP"/>
    </source>
</evidence>
<comment type="similarity">
    <text evidence="2">Belongs to the SusD family.</text>
</comment>
<evidence type="ECO:0000256" key="3">
    <source>
        <dbReference type="ARBA" id="ARBA00022729"/>
    </source>
</evidence>
<organism evidence="9">
    <name type="scientific">Prevotella sp. GTC17262</name>
    <dbReference type="NCBI Taxonomy" id="3236797"/>
    <lineage>
        <taxon>Bacteria</taxon>
        <taxon>Pseudomonadati</taxon>
        <taxon>Bacteroidota</taxon>
        <taxon>Bacteroidia</taxon>
        <taxon>Bacteroidales</taxon>
        <taxon>Prevotellaceae</taxon>
        <taxon>Prevotella</taxon>
    </lineage>
</organism>
<evidence type="ECO:0000256" key="1">
    <source>
        <dbReference type="ARBA" id="ARBA00004442"/>
    </source>
</evidence>
<reference evidence="9" key="1">
    <citation type="submission" date="2024-07" db="EMBL/GenBank/DDBJ databases">
        <title>Complete genome sequence of Prevotella sp. YM-2024 GTC17262.</title>
        <authorList>
            <person name="Hayashi M."/>
            <person name="Muto Y."/>
            <person name="Tanaka K."/>
            <person name="Niwa H."/>
        </authorList>
    </citation>
    <scope>NUCLEOTIDE SEQUENCE</scope>
    <source>
        <strain evidence="9">GTC17262</strain>
    </source>
</reference>
<dbReference type="InterPro" id="IPR011990">
    <property type="entry name" value="TPR-like_helical_dom_sf"/>
</dbReference>
<dbReference type="SUPFAM" id="SSF48452">
    <property type="entry name" value="TPR-like"/>
    <property type="match status" value="1"/>
</dbReference>
<dbReference type="InterPro" id="IPR012944">
    <property type="entry name" value="SusD_RagB_dom"/>
</dbReference>
<evidence type="ECO:0000256" key="4">
    <source>
        <dbReference type="ARBA" id="ARBA00023136"/>
    </source>
</evidence>
<protein>
    <submittedName>
        <fullName evidence="9">RagB/SusD family nutrient uptake outer membrane protein</fullName>
    </submittedName>
</protein>
<comment type="subcellular location">
    <subcellularLocation>
        <location evidence="1">Cell outer membrane</location>
    </subcellularLocation>
</comment>
<name>A0AB33JUE5_9BACT</name>
<evidence type="ECO:0000256" key="5">
    <source>
        <dbReference type="ARBA" id="ARBA00023237"/>
    </source>
</evidence>
<evidence type="ECO:0000313" key="9">
    <source>
        <dbReference type="EMBL" id="BFO81847.1"/>
    </source>
</evidence>
<feature type="chain" id="PRO_5044237858" evidence="6">
    <location>
        <begin position="27"/>
        <end position="531"/>
    </location>
</feature>
<keyword evidence="5" id="KW-0998">Cell outer membrane</keyword>
<dbReference type="Gene3D" id="1.25.40.390">
    <property type="match status" value="1"/>
</dbReference>
<dbReference type="GO" id="GO:0009279">
    <property type="term" value="C:cell outer membrane"/>
    <property type="evidence" value="ECO:0007669"/>
    <property type="project" value="UniProtKB-SubCell"/>
</dbReference>
<dbReference type="EMBL" id="AP035789">
    <property type="protein sequence ID" value="BFO81847.1"/>
    <property type="molecule type" value="Genomic_DNA"/>
</dbReference>
<keyword evidence="4" id="KW-0472">Membrane</keyword>
<gene>
    <name evidence="9" type="ORF">GTC17262_20380</name>
</gene>
<dbReference type="InterPro" id="IPR033985">
    <property type="entry name" value="SusD-like_N"/>
</dbReference>
<evidence type="ECO:0000259" key="7">
    <source>
        <dbReference type="Pfam" id="PF07980"/>
    </source>
</evidence>
<feature type="domain" description="RagB/SusD" evidence="7">
    <location>
        <begin position="381"/>
        <end position="530"/>
    </location>
</feature>
<accession>A0AB33JUE5</accession>
<feature type="signal peptide" evidence="6">
    <location>
        <begin position="1"/>
        <end position="26"/>
    </location>
</feature>